<evidence type="ECO:0000313" key="3">
    <source>
        <dbReference type="EMBL" id="MWA00807.1"/>
    </source>
</evidence>
<protein>
    <submittedName>
        <fullName evidence="3">DUF397 domain-containing protein</fullName>
    </submittedName>
</protein>
<organism evidence="3 4">
    <name type="scientific">Actinomadura physcomitrii</name>
    <dbReference type="NCBI Taxonomy" id="2650748"/>
    <lineage>
        <taxon>Bacteria</taxon>
        <taxon>Bacillati</taxon>
        <taxon>Actinomycetota</taxon>
        <taxon>Actinomycetes</taxon>
        <taxon>Streptosporangiales</taxon>
        <taxon>Thermomonosporaceae</taxon>
        <taxon>Actinomadura</taxon>
    </lineage>
</organism>
<dbReference type="Pfam" id="PF04149">
    <property type="entry name" value="DUF397"/>
    <property type="match status" value="1"/>
</dbReference>
<name>A0A6I4M9R0_9ACTN</name>
<dbReference type="AlphaFoldDB" id="A0A6I4M9R0"/>
<dbReference type="Gene3D" id="1.10.260.40">
    <property type="entry name" value="lambda repressor-like DNA-binding domains"/>
    <property type="match status" value="1"/>
</dbReference>
<evidence type="ECO:0000259" key="2">
    <source>
        <dbReference type="Pfam" id="PF19054"/>
    </source>
</evidence>
<dbReference type="SUPFAM" id="SSF47413">
    <property type="entry name" value="lambda repressor-like DNA-binding domains"/>
    <property type="match status" value="1"/>
</dbReference>
<dbReference type="Pfam" id="PF19054">
    <property type="entry name" value="DUF5753"/>
    <property type="match status" value="1"/>
</dbReference>
<comment type="caution">
    <text evidence="3">The sequence shown here is derived from an EMBL/GenBank/DDBJ whole genome shotgun (WGS) entry which is preliminary data.</text>
</comment>
<dbReference type="Proteomes" id="UP000462055">
    <property type="component" value="Unassembled WGS sequence"/>
</dbReference>
<dbReference type="InterPro" id="IPR043917">
    <property type="entry name" value="DUF5753"/>
</dbReference>
<evidence type="ECO:0000313" key="4">
    <source>
        <dbReference type="Proteomes" id="UP000462055"/>
    </source>
</evidence>
<sequence>MAPASDANPSVHQEVFVSELCARREAAKLSRNKLAAALGCTPQWLAKVEKFEKPPSEGLADDLDTRFQTGGMFRRIWERHVEARKRCLIPSAVRPLVEAEKEAHQINIFEPLLVTGLLQTEEYARFVFSSGTRLRRDQVHCSISGGVRRADPYDHGGHVSTFDRSSLRWRKSSRSGSEGGTCVEVASWRKSSRSDSEGGACVEVAGVAVAVALRDSKDPGGPLLALGCGAFRVLVSDIRAGRYDR</sequence>
<feature type="domain" description="DUF397" evidence="1">
    <location>
        <begin position="186"/>
        <end position="239"/>
    </location>
</feature>
<gene>
    <name evidence="3" type="ORF">F8568_010530</name>
</gene>
<dbReference type="GO" id="GO:0003677">
    <property type="term" value="F:DNA binding"/>
    <property type="evidence" value="ECO:0007669"/>
    <property type="project" value="InterPro"/>
</dbReference>
<evidence type="ECO:0000259" key="1">
    <source>
        <dbReference type="Pfam" id="PF04149"/>
    </source>
</evidence>
<keyword evidence="4" id="KW-1185">Reference proteome</keyword>
<dbReference type="InterPro" id="IPR007278">
    <property type="entry name" value="DUF397"/>
</dbReference>
<proteinExistence type="predicted"/>
<dbReference type="EMBL" id="WBMS02000006">
    <property type="protein sequence ID" value="MWA00807.1"/>
    <property type="molecule type" value="Genomic_DNA"/>
</dbReference>
<feature type="domain" description="DUF5753" evidence="2">
    <location>
        <begin position="94"/>
        <end position="149"/>
    </location>
</feature>
<dbReference type="InterPro" id="IPR001387">
    <property type="entry name" value="Cro/C1-type_HTH"/>
</dbReference>
<dbReference type="Pfam" id="PF13560">
    <property type="entry name" value="HTH_31"/>
    <property type="match status" value="1"/>
</dbReference>
<accession>A0A6I4M9R0</accession>
<dbReference type="CDD" id="cd00093">
    <property type="entry name" value="HTH_XRE"/>
    <property type="match status" value="1"/>
</dbReference>
<reference evidence="3" key="1">
    <citation type="submission" date="2019-12" db="EMBL/GenBank/DDBJ databases">
        <title>Actinomadura physcomitrii sp. nov., a novel actinomycete isolated from moss [Physcomitrium sphaericum (Ludw) Fuernr].</title>
        <authorList>
            <person name="Zhuang X."/>
        </authorList>
    </citation>
    <scope>NUCLEOTIDE SEQUENCE [LARGE SCALE GENOMIC DNA]</scope>
    <source>
        <strain evidence="3">LD22</strain>
    </source>
</reference>
<dbReference type="RefSeq" id="WP_151593322.1">
    <property type="nucleotide sequence ID" value="NZ_WBMS02000006.1"/>
</dbReference>
<dbReference type="InterPro" id="IPR010982">
    <property type="entry name" value="Lambda_DNA-bd_dom_sf"/>
</dbReference>